<evidence type="ECO:0000256" key="9">
    <source>
        <dbReference type="PIRNR" id="PIRNR003128"/>
    </source>
</evidence>
<dbReference type="KEGG" id="acl:ACL_0479"/>
<dbReference type="HOGENOM" id="CLU_018297_3_1_14"/>
<evidence type="ECO:0000256" key="1">
    <source>
        <dbReference type="ARBA" id="ARBA00003618"/>
    </source>
</evidence>
<protein>
    <recommendedName>
        <fullName evidence="3 9">DNA repair protein RecN</fullName>
    </recommendedName>
    <alternativeName>
        <fullName evidence="8 9">Recombination protein N</fullName>
    </alternativeName>
</protein>
<gene>
    <name evidence="12" type="primary">recN</name>
    <name evidence="12" type="ordered locus">ACL_0479</name>
</gene>
<proteinExistence type="inferred from homology"/>
<dbReference type="Pfam" id="PF02463">
    <property type="entry name" value="SMC_N"/>
    <property type="match status" value="1"/>
</dbReference>
<keyword evidence="13" id="KW-1185">Reference proteome</keyword>
<accession>A9NFG8</accession>
<dbReference type="RefSeq" id="WP_012242429.1">
    <property type="nucleotide sequence ID" value="NC_010163.1"/>
</dbReference>
<dbReference type="InterPro" id="IPR027417">
    <property type="entry name" value="P-loop_NTPase"/>
</dbReference>
<keyword evidence="5 9" id="KW-0227">DNA damage</keyword>
<dbReference type="PANTHER" id="PTHR11059:SF0">
    <property type="entry name" value="DNA REPAIR PROTEIN RECN"/>
    <property type="match status" value="1"/>
</dbReference>
<dbReference type="SUPFAM" id="SSF52540">
    <property type="entry name" value="P-loop containing nucleoside triphosphate hydrolases"/>
    <property type="match status" value="2"/>
</dbReference>
<dbReference type="eggNOG" id="COG0497">
    <property type="taxonomic scope" value="Bacteria"/>
</dbReference>
<keyword evidence="6" id="KW-0067">ATP-binding</keyword>
<dbReference type="Proteomes" id="UP000008558">
    <property type="component" value="Chromosome"/>
</dbReference>
<dbReference type="GO" id="GO:0006310">
    <property type="term" value="P:DNA recombination"/>
    <property type="evidence" value="ECO:0007669"/>
    <property type="project" value="InterPro"/>
</dbReference>
<feature type="domain" description="RecF/RecN/SMC N-terminal" evidence="11">
    <location>
        <begin position="2"/>
        <end position="502"/>
    </location>
</feature>
<dbReference type="GO" id="GO:0005524">
    <property type="term" value="F:ATP binding"/>
    <property type="evidence" value="ECO:0007669"/>
    <property type="project" value="UniProtKB-KW"/>
</dbReference>
<evidence type="ECO:0000259" key="11">
    <source>
        <dbReference type="Pfam" id="PF02463"/>
    </source>
</evidence>
<dbReference type="InterPro" id="IPR003395">
    <property type="entry name" value="RecF/RecN/SMC_N"/>
</dbReference>
<dbReference type="CDD" id="cd03241">
    <property type="entry name" value="ABC_RecN"/>
    <property type="match status" value="1"/>
</dbReference>
<keyword evidence="4" id="KW-0547">Nucleotide-binding</keyword>
<dbReference type="InterPro" id="IPR004604">
    <property type="entry name" value="DNA_recomb/repair_RecN"/>
</dbReference>
<reference evidence="12 13" key="1">
    <citation type="journal article" date="2011" name="J. Bacteriol.">
        <title>Complete genome and proteome of Acholeplasma laidlawii.</title>
        <authorList>
            <person name="Lazarev V.N."/>
            <person name="Levitskii S.A."/>
            <person name="Basovskii Y.I."/>
            <person name="Chukin M.M."/>
            <person name="Akopian T.A."/>
            <person name="Vereshchagin V.V."/>
            <person name="Kostrjukova E.S."/>
            <person name="Kovaleva G.Y."/>
            <person name="Kazanov M.D."/>
            <person name="Malko D.B."/>
            <person name="Vitreschak A.G."/>
            <person name="Sernova N.V."/>
            <person name="Gelfand M.S."/>
            <person name="Demina I.A."/>
            <person name="Serebryakova M.V."/>
            <person name="Galyamina M.A."/>
            <person name="Vtyurin N.N."/>
            <person name="Rogov S.I."/>
            <person name="Alexeev D.G."/>
            <person name="Ladygina V.G."/>
            <person name="Govorun V.M."/>
        </authorList>
    </citation>
    <scope>NUCLEOTIDE SEQUENCE [LARGE SCALE GENOMIC DNA]</scope>
    <source>
        <strain evidence="12 13">PG-8A</strain>
    </source>
</reference>
<dbReference type="STRING" id="441768.ACL_0479"/>
<dbReference type="PANTHER" id="PTHR11059">
    <property type="entry name" value="DNA REPAIR PROTEIN RECN"/>
    <property type="match status" value="1"/>
</dbReference>
<evidence type="ECO:0000256" key="3">
    <source>
        <dbReference type="ARBA" id="ARBA00021315"/>
    </source>
</evidence>
<evidence type="ECO:0000256" key="7">
    <source>
        <dbReference type="ARBA" id="ARBA00023204"/>
    </source>
</evidence>
<evidence type="ECO:0000256" key="2">
    <source>
        <dbReference type="ARBA" id="ARBA00009441"/>
    </source>
</evidence>
<dbReference type="GO" id="GO:0006281">
    <property type="term" value="P:DNA repair"/>
    <property type="evidence" value="ECO:0007669"/>
    <property type="project" value="UniProtKB-KW"/>
</dbReference>
<evidence type="ECO:0000256" key="6">
    <source>
        <dbReference type="ARBA" id="ARBA00022840"/>
    </source>
</evidence>
<dbReference type="GO" id="GO:0009432">
    <property type="term" value="P:SOS response"/>
    <property type="evidence" value="ECO:0007669"/>
    <property type="project" value="TreeGrafter"/>
</dbReference>
<dbReference type="GO" id="GO:0043590">
    <property type="term" value="C:bacterial nucleoid"/>
    <property type="evidence" value="ECO:0007669"/>
    <property type="project" value="TreeGrafter"/>
</dbReference>
<dbReference type="NCBIfam" id="TIGR00634">
    <property type="entry name" value="recN"/>
    <property type="match status" value="1"/>
</dbReference>
<evidence type="ECO:0000256" key="4">
    <source>
        <dbReference type="ARBA" id="ARBA00022741"/>
    </source>
</evidence>
<name>A9NFG8_ACHLI</name>
<comment type="function">
    <text evidence="1 9">May be involved in recombinational repair of damaged DNA.</text>
</comment>
<dbReference type="PIRSF" id="PIRSF003128">
    <property type="entry name" value="RecN"/>
    <property type="match status" value="1"/>
</dbReference>
<evidence type="ECO:0000256" key="10">
    <source>
        <dbReference type="SAM" id="Coils"/>
    </source>
</evidence>
<evidence type="ECO:0000313" key="13">
    <source>
        <dbReference type="Proteomes" id="UP000008558"/>
    </source>
</evidence>
<feature type="coiled-coil region" evidence="10">
    <location>
        <begin position="161"/>
        <end position="188"/>
    </location>
</feature>
<evidence type="ECO:0000256" key="8">
    <source>
        <dbReference type="ARBA" id="ARBA00033408"/>
    </source>
</evidence>
<evidence type="ECO:0000256" key="5">
    <source>
        <dbReference type="ARBA" id="ARBA00022763"/>
    </source>
</evidence>
<dbReference type="EMBL" id="CP000896">
    <property type="protein sequence ID" value="ABX81098.1"/>
    <property type="molecule type" value="Genomic_DNA"/>
</dbReference>
<dbReference type="Gene3D" id="3.40.50.300">
    <property type="entry name" value="P-loop containing nucleotide triphosphate hydrolases"/>
    <property type="match status" value="2"/>
</dbReference>
<dbReference type="OrthoDB" id="9806954at2"/>
<dbReference type="GeneID" id="41338658"/>
<dbReference type="AlphaFoldDB" id="A9NFG8"/>
<comment type="similarity">
    <text evidence="2 9">Belongs to the RecN family.</text>
</comment>
<sequence length="547" mass="62866">MLNYLEVKNFALIDDLNIEFKHGLTSLTGETGSGKSILLESLQLLFGKRSDAEYIRTGTTKATVLGRFSLTPNQARDLDLPNDITLSREIDQSGRHLVKLNDETITLARLRQITNKIGLIHGQNDTYQLLDKSTYVSFIDLLNQVEINKLLQHYLLKRSTYLDALKAFENLKNKKQETQERAEFLKFQINELKSYNLVLGEKQELEEKVQRLKNFDSIQQALKLSYDTFNGQFFQTDLLYDAYKQMSKISVYDNEFKEISKLLEESYYNLEEAKKSVESSLDSLDFDSDAYNNYQERLYELSKIETKYAKSNDDLVKYLEEMTDELLMSQDFDGYLKIAKSKLDTHYDEAYKLGEKLSSYRKKLALKLEKELTQSLHELDLEKAVFKIEFEALKPQMVLGEDGLDSVEFMISLNEGEPLKALAKVASGGEKARFMFALKSLYAINSDLSLLVFDEIDIGISGKTATKMANVMKRHAKTMQILVITHLPQVAAKADYHYAIYKELVDKRMQTQINILNFEERTLAIASMLSDDEITPFAIEQAKKLLS</sequence>
<organism evidence="12 13">
    <name type="scientific">Acholeplasma laidlawii (strain PG-8A)</name>
    <dbReference type="NCBI Taxonomy" id="441768"/>
    <lineage>
        <taxon>Bacteria</taxon>
        <taxon>Bacillati</taxon>
        <taxon>Mycoplasmatota</taxon>
        <taxon>Mollicutes</taxon>
        <taxon>Acholeplasmatales</taxon>
        <taxon>Acholeplasmataceae</taxon>
        <taxon>Acholeplasma</taxon>
    </lineage>
</organism>
<evidence type="ECO:0000313" key="12">
    <source>
        <dbReference type="EMBL" id="ABX81098.1"/>
    </source>
</evidence>
<keyword evidence="7 9" id="KW-0234">DNA repair</keyword>
<keyword evidence="10" id="KW-0175">Coiled coil</keyword>